<comment type="caution">
    <text evidence="2">The sequence shown here is derived from an EMBL/GenBank/DDBJ whole genome shotgun (WGS) entry which is preliminary data.</text>
</comment>
<dbReference type="Pfam" id="PF25003">
    <property type="entry name" value="DUF7781"/>
    <property type="match status" value="1"/>
</dbReference>
<dbReference type="Proteomes" id="UP001489004">
    <property type="component" value="Unassembled WGS sequence"/>
</dbReference>
<protein>
    <recommendedName>
        <fullName evidence="1">DUF7781 domain-containing protein</fullName>
    </recommendedName>
</protein>
<keyword evidence="3" id="KW-1185">Reference proteome</keyword>
<dbReference type="PANTHER" id="PTHR35710">
    <property type="entry name" value="OBP3-RESPONSIVE PROTEIN 4 (ORG4)"/>
    <property type="match status" value="1"/>
</dbReference>
<organism evidence="2 3">
    <name type="scientific">[Myrmecia] bisecta</name>
    <dbReference type="NCBI Taxonomy" id="41462"/>
    <lineage>
        <taxon>Eukaryota</taxon>
        <taxon>Viridiplantae</taxon>
        <taxon>Chlorophyta</taxon>
        <taxon>core chlorophytes</taxon>
        <taxon>Trebouxiophyceae</taxon>
        <taxon>Trebouxiales</taxon>
        <taxon>Trebouxiaceae</taxon>
        <taxon>Myrmecia</taxon>
    </lineage>
</organism>
<accession>A0AAW1Q1D5</accession>
<dbReference type="AlphaFoldDB" id="A0AAW1Q1D5"/>
<gene>
    <name evidence="2" type="ORF">WJX72_007950</name>
</gene>
<reference evidence="2 3" key="1">
    <citation type="journal article" date="2024" name="Nat. Commun.">
        <title>Phylogenomics reveals the evolutionary origins of lichenization in chlorophyte algae.</title>
        <authorList>
            <person name="Puginier C."/>
            <person name="Libourel C."/>
            <person name="Otte J."/>
            <person name="Skaloud P."/>
            <person name="Haon M."/>
            <person name="Grisel S."/>
            <person name="Petersen M."/>
            <person name="Berrin J.G."/>
            <person name="Delaux P.M."/>
            <person name="Dal Grande F."/>
            <person name="Keller J."/>
        </authorList>
    </citation>
    <scope>NUCLEOTIDE SEQUENCE [LARGE SCALE GENOMIC DNA]</scope>
    <source>
        <strain evidence="2 3">SAG 2043</strain>
    </source>
</reference>
<dbReference type="EMBL" id="JALJOR010000007">
    <property type="protein sequence ID" value="KAK9814567.1"/>
    <property type="molecule type" value="Genomic_DNA"/>
</dbReference>
<evidence type="ECO:0000259" key="1">
    <source>
        <dbReference type="Pfam" id="PF25003"/>
    </source>
</evidence>
<name>A0AAW1Q1D5_9CHLO</name>
<feature type="domain" description="DUF7781" evidence="1">
    <location>
        <begin position="28"/>
        <end position="198"/>
    </location>
</feature>
<sequence>MQEDRALSGDEAQSLSYSEASTDPLEDFLNRYSFTFSPAYCLKVRKSASGAIVGLNLTLTGPQQGVALKLKPCGGRVQRWVRKAVISQPNRDIRLYSAKIGIWKYLHVQFVGLHDFDSHRTSLSWKIKTKWAIDQHSILNKQKFAVNELLTLRTHSKIQHNMPELEGSVAVSRQQRDMDTNFERGYCHITIPKVEAVINLDNLRRYASRFRGRQPAPLPVGAEDAGSDPDADSELGSCGGVNRIAGIHVCAVRACSMM</sequence>
<dbReference type="InterPro" id="IPR056683">
    <property type="entry name" value="DUF7781"/>
</dbReference>
<evidence type="ECO:0000313" key="2">
    <source>
        <dbReference type="EMBL" id="KAK9814567.1"/>
    </source>
</evidence>
<proteinExistence type="predicted"/>
<dbReference type="PANTHER" id="PTHR35710:SF1">
    <property type="entry name" value="OBP3-RESPONSIVE PROTEIN 4 (ORG4)"/>
    <property type="match status" value="1"/>
</dbReference>
<evidence type="ECO:0000313" key="3">
    <source>
        <dbReference type="Proteomes" id="UP001489004"/>
    </source>
</evidence>